<accession>A0ABM3GSE6</accession>
<feature type="domain" description="SANTA" evidence="2">
    <location>
        <begin position="44"/>
        <end position="139"/>
    </location>
</feature>
<proteinExistence type="predicted"/>
<protein>
    <submittedName>
        <fullName evidence="4">Kinetochore-associated protein KNL-2 homolog</fullName>
    </submittedName>
</protein>
<evidence type="ECO:0000256" key="1">
    <source>
        <dbReference type="SAM" id="MobiDB-lite"/>
    </source>
</evidence>
<evidence type="ECO:0000259" key="2">
    <source>
        <dbReference type="Pfam" id="PF09133"/>
    </source>
</evidence>
<gene>
    <name evidence="4" type="primary">LOC115731608</name>
</gene>
<organism evidence="3 4">
    <name type="scientific">Rhodamnia argentea</name>
    <dbReference type="NCBI Taxonomy" id="178133"/>
    <lineage>
        <taxon>Eukaryota</taxon>
        <taxon>Viridiplantae</taxon>
        <taxon>Streptophyta</taxon>
        <taxon>Embryophyta</taxon>
        <taxon>Tracheophyta</taxon>
        <taxon>Spermatophyta</taxon>
        <taxon>Magnoliopsida</taxon>
        <taxon>eudicotyledons</taxon>
        <taxon>Gunneridae</taxon>
        <taxon>Pentapetalae</taxon>
        <taxon>rosids</taxon>
        <taxon>malvids</taxon>
        <taxon>Myrtales</taxon>
        <taxon>Myrtaceae</taxon>
        <taxon>Myrtoideae</taxon>
        <taxon>Myrteae</taxon>
        <taxon>Australasian group</taxon>
        <taxon>Rhodamnia</taxon>
    </lineage>
</organism>
<dbReference type="Proteomes" id="UP000827889">
    <property type="component" value="Chromosome 10"/>
</dbReference>
<keyword evidence="3" id="KW-1185">Reference proteome</keyword>
<sequence length="215" mass="23482">MLKLQHQATVARSLPSLPSMASTSDPSRSPGNNDFSASRFKKTVCLYDWWLTQAADDSQEKTLAVSGFVSPKQQSVQQVVRVFKSAPITKRYDFSTLETANGVCVVVSGLINKSRTTESGFSSEIFNNFVFGFPPNWEDCASKCLEKELKIVSRPGEESVYLSTTRGGNRKSEIHADNSIRNAPIVTSKRVTRSGSKYSALSGSIGIPACLLCLN</sequence>
<feature type="compositionally biased region" description="Polar residues" evidence="1">
    <location>
        <begin position="19"/>
        <end position="34"/>
    </location>
</feature>
<dbReference type="RefSeq" id="XP_048127255.1">
    <property type="nucleotide sequence ID" value="XM_048271298.1"/>
</dbReference>
<dbReference type="PANTHER" id="PTHR35311">
    <property type="entry name" value="KINETOCHORE-ASSOCIATED PROTEIN KNL-2 HOMOLOG"/>
    <property type="match status" value="1"/>
</dbReference>
<dbReference type="PANTHER" id="PTHR35311:SF9">
    <property type="entry name" value="KINETOCHORE-ASSOCIATED PROTEIN KNL-2 HOMOLOG"/>
    <property type="match status" value="1"/>
</dbReference>
<dbReference type="Pfam" id="PF09133">
    <property type="entry name" value="SANTA"/>
    <property type="match status" value="1"/>
</dbReference>
<dbReference type="GeneID" id="115731608"/>
<name>A0ABM3GSE6_9MYRT</name>
<feature type="region of interest" description="Disordered" evidence="1">
    <location>
        <begin position="15"/>
        <end position="34"/>
    </location>
</feature>
<reference evidence="4" key="1">
    <citation type="submission" date="2025-08" db="UniProtKB">
        <authorList>
            <consortium name="RefSeq"/>
        </authorList>
    </citation>
    <scope>IDENTIFICATION</scope>
    <source>
        <tissue evidence="4">Leaf</tissue>
    </source>
</reference>
<evidence type="ECO:0000313" key="4">
    <source>
        <dbReference type="RefSeq" id="XP_048127255.1"/>
    </source>
</evidence>
<dbReference type="InterPro" id="IPR053090">
    <property type="entry name" value="Centromere_KNL-2_homolog"/>
</dbReference>
<dbReference type="InterPro" id="IPR015216">
    <property type="entry name" value="SANTA"/>
</dbReference>
<evidence type="ECO:0000313" key="3">
    <source>
        <dbReference type="Proteomes" id="UP000827889"/>
    </source>
</evidence>